<reference evidence="2" key="1">
    <citation type="submission" date="2014-09" db="EMBL/GenBank/DDBJ databases">
        <authorList>
            <person name="Magalhaes I.L.F."/>
            <person name="Oliveira U."/>
            <person name="Santos F.R."/>
            <person name="Vidigal T.H.D.A."/>
            <person name="Brescovit A.D."/>
            <person name="Santos A.J."/>
        </authorList>
    </citation>
    <scope>NUCLEOTIDE SEQUENCE</scope>
    <source>
        <tissue evidence="2">Shoot tissue taken approximately 20 cm above the soil surface</tissue>
    </source>
</reference>
<dbReference type="AlphaFoldDB" id="A0A0A9D7Y8"/>
<evidence type="ECO:0000256" key="1">
    <source>
        <dbReference type="SAM" id="MobiDB-lite"/>
    </source>
</evidence>
<organism evidence="2">
    <name type="scientific">Arundo donax</name>
    <name type="common">Giant reed</name>
    <name type="synonym">Donax arundinaceus</name>
    <dbReference type="NCBI Taxonomy" id="35708"/>
    <lineage>
        <taxon>Eukaryota</taxon>
        <taxon>Viridiplantae</taxon>
        <taxon>Streptophyta</taxon>
        <taxon>Embryophyta</taxon>
        <taxon>Tracheophyta</taxon>
        <taxon>Spermatophyta</taxon>
        <taxon>Magnoliopsida</taxon>
        <taxon>Liliopsida</taxon>
        <taxon>Poales</taxon>
        <taxon>Poaceae</taxon>
        <taxon>PACMAD clade</taxon>
        <taxon>Arundinoideae</taxon>
        <taxon>Arundineae</taxon>
        <taxon>Arundo</taxon>
    </lineage>
</organism>
<feature type="compositionally biased region" description="Basic residues" evidence="1">
    <location>
        <begin position="22"/>
        <end position="33"/>
    </location>
</feature>
<accession>A0A0A9D7Y8</accession>
<proteinExistence type="predicted"/>
<name>A0A0A9D7Y8_ARUDO</name>
<dbReference type="EMBL" id="GBRH01215087">
    <property type="protein sequence ID" value="JAD82808.1"/>
    <property type="molecule type" value="Transcribed_RNA"/>
</dbReference>
<sequence>MQQEGRHPVHHQRPLLLQPGARHQRGWRRRRARGGREVGALGVAGHVAQLGPELAEQRAAGQAGALLPRHHQRRPLRRLQQPRSPWLVLRPDLQRGPVRLSNSGA</sequence>
<protein>
    <submittedName>
        <fullName evidence="2">Expa2</fullName>
    </submittedName>
</protein>
<feature type="region of interest" description="Disordered" evidence="1">
    <location>
        <begin position="1"/>
        <end position="33"/>
    </location>
</feature>
<evidence type="ECO:0000313" key="2">
    <source>
        <dbReference type="EMBL" id="JAD82808.1"/>
    </source>
</evidence>
<reference evidence="2" key="2">
    <citation type="journal article" date="2015" name="Data Brief">
        <title>Shoot transcriptome of the giant reed, Arundo donax.</title>
        <authorList>
            <person name="Barrero R.A."/>
            <person name="Guerrero F.D."/>
            <person name="Moolhuijzen P."/>
            <person name="Goolsby J.A."/>
            <person name="Tidwell J."/>
            <person name="Bellgard S.E."/>
            <person name="Bellgard M.I."/>
        </authorList>
    </citation>
    <scope>NUCLEOTIDE SEQUENCE</scope>
    <source>
        <tissue evidence="2">Shoot tissue taken approximately 20 cm above the soil surface</tissue>
    </source>
</reference>